<comment type="caution">
    <text evidence="2">The sequence shown here is derived from an EMBL/GenBank/DDBJ whole genome shotgun (WGS) entry which is preliminary data.</text>
</comment>
<dbReference type="Proteomes" id="UP000572635">
    <property type="component" value="Unassembled WGS sequence"/>
</dbReference>
<dbReference type="Gene3D" id="3.30.1330.40">
    <property type="entry name" value="RutC-like"/>
    <property type="match status" value="1"/>
</dbReference>
<dbReference type="GO" id="GO:0005829">
    <property type="term" value="C:cytosol"/>
    <property type="evidence" value="ECO:0007669"/>
    <property type="project" value="TreeGrafter"/>
</dbReference>
<name>A0A7W8QHM7_9ACTN</name>
<gene>
    <name evidence="2" type="ORF">HDA36_000047</name>
</gene>
<comment type="similarity">
    <text evidence="1">Belongs to the RutC family.</text>
</comment>
<accession>A0A7W8QHM7</accession>
<dbReference type="RefSeq" id="WP_184387476.1">
    <property type="nucleotide sequence ID" value="NZ_BAAAJD010000209.1"/>
</dbReference>
<sequence>MAQERTEAEVRTPHRLVEAEGLAPAVGFAHAVVPAAGRTVYLGGQTAQLPDGSIGGAGLRDQFDLALRNTVAALRAAGGEPGHLVSLAVYTTRVADYRADLKGIGAVYRRHLGRHYPAMALFGVTELFDPEAVVELVGIAVVPE</sequence>
<reference evidence="2 3" key="1">
    <citation type="submission" date="2020-08" db="EMBL/GenBank/DDBJ databases">
        <title>Sequencing the genomes of 1000 actinobacteria strains.</title>
        <authorList>
            <person name="Klenk H.-P."/>
        </authorList>
    </citation>
    <scope>NUCLEOTIDE SEQUENCE [LARGE SCALE GENOMIC DNA]</scope>
    <source>
        <strain evidence="2 3">DSM 44551</strain>
    </source>
</reference>
<dbReference type="Pfam" id="PF01042">
    <property type="entry name" value="Ribonuc_L-PSP"/>
    <property type="match status" value="1"/>
</dbReference>
<dbReference type="GO" id="GO:0019239">
    <property type="term" value="F:deaminase activity"/>
    <property type="evidence" value="ECO:0007669"/>
    <property type="project" value="TreeGrafter"/>
</dbReference>
<dbReference type="CDD" id="cd00448">
    <property type="entry name" value="YjgF_YER057c_UK114_family"/>
    <property type="match status" value="1"/>
</dbReference>
<dbReference type="EMBL" id="JACHDB010000001">
    <property type="protein sequence ID" value="MBB5429963.1"/>
    <property type="molecule type" value="Genomic_DNA"/>
</dbReference>
<evidence type="ECO:0000313" key="2">
    <source>
        <dbReference type="EMBL" id="MBB5429963.1"/>
    </source>
</evidence>
<dbReference type="PANTHER" id="PTHR11803">
    <property type="entry name" value="2-IMINOBUTANOATE/2-IMINOPROPANOATE DEAMINASE RIDA"/>
    <property type="match status" value="1"/>
</dbReference>
<keyword evidence="3" id="KW-1185">Reference proteome</keyword>
<protein>
    <submittedName>
        <fullName evidence="2">Enamine deaminase RidA (YjgF/YER057c/UK114 family)</fullName>
    </submittedName>
</protein>
<organism evidence="2 3">
    <name type="scientific">Nocardiopsis composta</name>
    <dbReference type="NCBI Taxonomy" id="157465"/>
    <lineage>
        <taxon>Bacteria</taxon>
        <taxon>Bacillati</taxon>
        <taxon>Actinomycetota</taxon>
        <taxon>Actinomycetes</taxon>
        <taxon>Streptosporangiales</taxon>
        <taxon>Nocardiopsidaceae</taxon>
        <taxon>Nocardiopsis</taxon>
    </lineage>
</organism>
<proteinExistence type="inferred from homology"/>
<evidence type="ECO:0000256" key="1">
    <source>
        <dbReference type="ARBA" id="ARBA00010552"/>
    </source>
</evidence>
<dbReference type="SUPFAM" id="SSF55298">
    <property type="entry name" value="YjgF-like"/>
    <property type="match status" value="1"/>
</dbReference>
<dbReference type="PANTHER" id="PTHR11803:SF58">
    <property type="entry name" value="PROTEIN HMF1-RELATED"/>
    <property type="match status" value="1"/>
</dbReference>
<dbReference type="InterPro" id="IPR035959">
    <property type="entry name" value="RutC-like_sf"/>
</dbReference>
<evidence type="ECO:0000313" key="3">
    <source>
        <dbReference type="Proteomes" id="UP000572635"/>
    </source>
</evidence>
<dbReference type="AlphaFoldDB" id="A0A7W8QHM7"/>
<dbReference type="InterPro" id="IPR006175">
    <property type="entry name" value="YjgF/YER057c/UK114"/>
</dbReference>